<dbReference type="InterPro" id="IPR006944">
    <property type="entry name" value="Phage/GTA_portal"/>
</dbReference>
<feature type="non-terminal residue" evidence="2">
    <location>
        <position position="222"/>
    </location>
</feature>
<organism evidence="2">
    <name type="scientific">marine sediment metagenome</name>
    <dbReference type="NCBI Taxonomy" id="412755"/>
    <lineage>
        <taxon>unclassified sequences</taxon>
        <taxon>metagenomes</taxon>
        <taxon>ecological metagenomes</taxon>
    </lineage>
</organism>
<evidence type="ECO:0000313" key="2">
    <source>
        <dbReference type="EMBL" id="KKK70252.1"/>
    </source>
</evidence>
<sequence length="222" mass="24828">MSLVLDAFNPAPQAATSYAPDHDYWYSNDPLGYLIDAGGALAISPETMFKCDAVLAALRFLGDQVSMCPPSTSRKKEQGSEDLPDHYSHRLLRNPNKWQTGNRWRHLNVVRLKLWGNAYNKIRGGPRFWAEELRPIHPAHIRVTQQRPDGSLIYRHNPPNAPGRTLGQESVLHFRDVSVDGISGIEIFAAIRNTVAISLMANQHALTFLRKGTRISGLLVPT</sequence>
<dbReference type="AlphaFoldDB" id="A0A0F8XMH4"/>
<evidence type="ECO:0008006" key="3">
    <source>
        <dbReference type="Google" id="ProtNLM"/>
    </source>
</evidence>
<dbReference type="EMBL" id="LAZR01058275">
    <property type="protein sequence ID" value="KKK70252.1"/>
    <property type="molecule type" value="Genomic_DNA"/>
</dbReference>
<reference evidence="2" key="1">
    <citation type="journal article" date="2015" name="Nature">
        <title>Complex archaea that bridge the gap between prokaryotes and eukaryotes.</title>
        <authorList>
            <person name="Spang A."/>
            <person name="Saw J.H."/>
            <person name="Jorgensen S.L."/>
            <person name="Zaremba-Niedzwiedzka K."/>
            <person name="Martijn J."/>
            <person name="Lind A.E."/>
            <person name="van Eijk R."/>
            <person name="Schleper C."/>
            <person name="Guy L."/>
            <person name="Ettema T.J."/>
        </authorList>
    </citation>
    <scope>NUCLEOTIDE SEQUENCE</scope>
</reference>
<protein>
    <recommendedName>
        <fullName evidence="3">Phage portal protein</fullName>
    </recommendedName>
</protein>
<dbReference type="Pfam" id="PF04860">
    <property type="entry name" value="Phage_portal"/>
    <property type="match status" value="1"/>
</dbReference>
<comment type="caution">
    <text evidence="2">The sequence shown here is derived from an EMBL/GenBank/DDBJ whole genome shotgun (WGS) entry which is preliminary data.</text>
</comment>
<gene>
    <name evidence="2" type="ORF">LCGC14_2925840</name>
</gene>
<evidence type="ECO:0000256" key="1">
    <source>
        <dbReference type="SAM" id="MobiDB-lite"/>
    </source>
</evidence>
<feature type="compositionally biased region" description="Basic and acidic residues" evidence="1">
    <location>
        <begin position="74"/>
        <end position="88"/>
    </location>
</feature>
<feature type="region of interest" description="Disordered" evidence="1">
    <location>
        <begin position="69"/>
        <end position="88"/>
    </location>
</feature>
<proteinExistence type="predicted"/>
<accession>A0A0F8XMH4</accession>
<name>A0A0F8XMH4_9ZZZZ</name>